<dbReference type="Proteomes" id="UP000472372">
    <property type="component" value="Chromosome 9"/>
</dbReference>
<feature type="compositionally biased region" description="Polar residues" evidence="8">
    <location>
        <begin position="278"/>
        <end position="306"/>
    </location>
</feature>
<evidence type="ECO:0000256" key="7">
    <source>
        <dbReference type="ARBA" id="ARBA00060351"/>
    </source>
</evidence>
<feature type="compositionally biased region" description="Polar residues" evidence="8">
    <location>
        <begin position="150"/>
        <end position="191"/>
    </location>
</feature>
<feature type="region of interest" description="Disordered" evidence="8">
    <location>
        <begin position="891"/>
        <end position="933"/>
    </location>
</feature>
<gene>
    <name evidence="10" type="ORF">PTTW11_09317</name>
</gene>
<comment type="subcellular location">
    <subcellularLocation>
        <location evidence="1">Preautophagosomal structure</location>
    </subcellularLocation>
</comment>
<dbReference type="FunFam" id="1.10.10.2570:FF:000001">
    <property type="entry name" value="Autophagy-related protein 29"/>
    <property type="match status" value="1"/>
</dbReference>
<evidence type="ECO:0000256" key="3">
    <source>
        <dbReference type="ARBA" id="ARBA00013784"/>
    </source>
</evidence>
<dbReference type="GO" id="GO:0015031">
    <property type="term" value="P:protein transport"/>
    <property type="evidence" value="ECO:0007669"/>
    <property type="project" value="UniProtKB-KW"/>
</dbReference>
<feature type="compositionally biased region" description="Basic residues" evidence="8">
    <location>
        <begin position="234"/>
        <end position="245"/>
    </location>
</feature>
<feature type="compositionally biased region" description="Acidic residues" evidence="8">
    <location>
        <begin position="899"/>
        <end position="932"/>
    </location>
</feature>
<dbReference type="InterPro" id="IPR039362">
    <property type="entry name" value="ATG29_sf"/>
</dbReference>
<evidence type="ECO:0000256" key="5">
    <source>
        <dbReference type="ARBA" id="ARBA00022927"/>
    </source>
</evidence>
<evidence type="ECO:0000313" key="11">
    <source>
        <dbReference type="Proteomes" id="UP000472372"/>
    </source>
</evidence>
<reference evidence="10" key="1">
    <citation type="submission" date="2021-02" db="EMBL/GenBank/DDBJ databases">
        <authorList>
            <person name="Syme A R."/>
            <person name="Syme A R."/>
            <person name="Moolhuijzen P."/>
        </authorList>
    </citation>
    <scope>NUCLEOTIDE SEQUENCE</scope>
    <source>
        <strain evidence="10">W1-1</strain>
    </source>
</reference>
<proteinExistence type="inferred from homology"/>
<keyword evidence="5" id="KW-0653">Protein transport</keyword>
<organism evidence="10 11">
    <name type="scientific">Pyrenophora teres f. teres</name>
    <dbReference type="NCBI Taxonomy" id="97479"/>
    <lineage>
        <taxon>Eukaryota</taxon>
        <taxon>Fungi</taxon>
        <taxon>Dikarya</taxon>
        <taxon>Ascomycota</taxon>
        <taxon>Pezizomycotina</taxon>
        <taxon>Dothideomycetes</taxon>
        <taxon>Pleosporomycetidae</taxon>
        <taxon>Pleosporales</taxon>
        <taxon>Pleosporineae</taxon>
        <taxon>Pleosporaceae</taxon>
        <taxon>Pyrenophora</taxon>
    </lineage>
</organism>
<sequence>MSSVQFTALIRFPFIRGDFEDPPQAQWDAERDRQLWKVISKTSKTSDLDWVDLADKFQVPPTFLLQQAAWLYERHLDHVRNQMKRVSISNANPSPSPTGGSTLAAMGGVAMRRGGSAGSGAGRAPSALAGRSRDSPSLRGAEITMPAPSLSRTPSTTTITQSRALAQVPTRNLSTRSNQRPGLTSRNSGDTPRTPIVPSANYRNDETASPDIAESSSSSSSSLSDTDHPAHRSQLFKRPPRFQQKRTRDLATFEEGDGTQEIDDSGSHETSLPFASAARTQPGSSKYPQETQFRTSSRTEQTVPQNDTRKAPPSRQTSLDVHSLATTEAASSMTSSGGPPSAAKSPMSPVSNHRAELGRLGSPRHAGLRGRKEGSEGTPSMGSSFSDIDDAGISQSALEEALLSNMHNGRMSTLSRMSKCGVFAPQRLICITIAAQSRLQSWHCVYHVSHLYQQQHSAVLRTTTPQSTHAFLLTSHDDRNNVNNTTIQTSNHRHAAEFTTTPQPHNNNDHDHHSPPPNAPLHPWSQQNPPRSRLPAHKIPPSPPALPHRPSPTSWPCSACETRFTAHYWACASVLLDYFSDFFWRDTAHMQAVWFHLLDIWQENAKWLPWESIIEEEKARLKMERERGMLMGMGSMRSVLERARTFEKHIRETIDLIQIVAWGVRGKPSPGPGPDAHMVMKEQDVQRGNKRGAMGFDLVDRVIYDPKGEAWCPAGDYETGPWVSGLKPWLQFLGIGGPGVAVSTAVRRNNHHNNNNTVKAAGDAGPANEDQDKEITLTRYIPQPAIAILKSHTKRTTTMASRLDARLPDRRLAFQVGIEDNSLSFPEVWKEEQHTYVSQLTGCKTTYSLRNGVPPIVRHRGWGDVSMSVKKPDLVLLDECVALSRRVGVYEPVGRAPENDDDDDDDDDDEEEDGDEDGDEDGEEESEVEDVFDMWTVVESIVRAESGETGSRGGNESDQLLDLGPMFDHWCAIDEVEEF</sequence>
<dbReference type="EMBL" id="HG992985">
    <property type="protein sequence ID" value="CAE7205446.1"/>
    <property type="molecule type" value="Genomic_DNA"/>
</dbReference>
<keyword evidence="6" id="KW-0072">Autophagy</keyword>
<evidence type="ECO:0000259" key="9">
    <source>
        <dbReference type="Pfam" id="PF18388"/>
    </source>
</evidence>
<feature type="compositionally biased region" description="Polar residues" evidence="8">
    <location>
        <begin position="377"/>
        <end position="386"/>
    </location>
</feature>
<protein>
    <recommendedName>
        <fullName evidence="3">Autophagy-related protein 29</fullName>
    </recommendedName>
</protein>
<evidence type="ECO:0000256" key="1">
    <source>
        <dbReference type="ARBA" id="ARBA00004329"/>
    </source>
</evidence>
<dbReference type="AlphaFoldDB" id="A0A6S6WL81"/>
<feature type="region of interest" description="Disordered" evidence="8">
    <location>
        <begin position="479"/>
        <end position="552"/>
    </location>
</feature>
<comment type="similarity">
    <text evidence="2">Belongs to the ATG29 family.</text>
</comment>
<feature type="region of interest" description="Disordered" evidence="8">
    <location>
        <begin position="111"/>
        <end position="389"/>
    </location>
</feature>
<feature type="compositionally biased region" description="Polar residues" evidence="8">
    <location>
        <begin position="481"/>
        <end position="490"/>
    </location>
</feature>
<evidence type="ECO:0000256" key="2">
    <source>
        <dbReference type="ARBA" id="ARBA00010082"/>
    </source>
</evidence>
<feature type="compositionally biased region" description="Acidic residues" evidence="8">
    <location>
        <begin position="252"/>
        <end position="264"/>
    </location>
</feature>
<name>A0A6S6WL81_9PLEO</name>
<comment type="function">
    <text evidence="7">Plays a role in autophagy. Functions at the preautophagosomal structure (PAS) in order to form normal autophagosomes under starvation conditions. Also plays a role in mitophagy and regulation of filamentous growth.</text>
</comment>
<feature type="compositionally biased region" description="Low complexity" evidence="8">
    <location>
        <begin position="323"/>
        <end position="351"/>
    </location>
</feature>
<dbReference type="Pfam" id="PF18388">
    <property type="entry name" value="ATG29_N"/>
    <property type="match status" value="1"/>
</dbReference>
<dbReference type="PANTHER" id="PTHR40012">
    <property type="entry name" value="AUTOPHAGY-RELATED PROTEIN 29"/>
    <property type="match status" value="1"/>
</dbReference>
<dbReference type="InterPro" id="IPR040666">
    <property type="entry name" value="Atg29_N"/>
</dbReference>
<dbReference type="InterPro" id="IPR039113">
    <property type="entry name" value="ATG29"/>
</dbReference>
<feature type="domain" description="Atg29 N-terminal" evidence="9">
    <location>
        <begin position="6"/>
        <end position="59"/>
    </location>
</feature>
<evidence type="ECO:0000313" key="10">
    <source>
        <dbReference type="EMBL" id="CAE7205446.1"/>
    </source>
</evidence>
<accession>A0A6S6WL81</accession>
<dbReference type="GO" id="GO:0000407">
    <property type="term" value="C:phagophore assembly site"/>
    <property type="evidence" value="ECO:0007669"/>
    <property type="project" value="UniProtKB-SubCell"/>
</dbReference>
<dbReference type="PANTHER" id="PTHR40012:SF1">
    <property type="entry name" value="AUTOPHAGY-RELATED PROTEIN 29"/>
    <property type="match status" value="1"/>
</dbReference>
<keyword evidence="4" id="KW-0813">Transport</keyword>
<feature type="compositionally biased region" description="Low complexity" evidence="8">
    <location>
        <begin position="215"/>
        <end position="224"/>
    </location>
</feature>
<evidence type="ECO:0000256" key="6">
    <source>
        <dbReference type="ARBA" id="ARBA00023006"/>
    </source>
</evidence>
<evidence type="ECO:0000256" key="8">
    <source>
        <dbReference type="SAM" id="MobiDB-lite"/>
    </source>
</evidence>
<dbReference type="Gene3D" id="1.10.10.2570">
    <property type="match status" value="1"/>
</dbReference>
<dbReference type="GO" id="GO:0000045">
    <property type="term" value="P:autophagosome assembly"/>
    <property type="evidence" value="ECO:0007669"/>
    <property type="project" value="InterPro"/>
</dbReference>
<evidence type="ECO:0000256" key="4">
    <source>
        <dbReference type="ARBA" id="ARBA00022448"/>
    </source>
</evidence>
<feature type="compositionally biased region" description="Pro residues" evidence="8">
    <location>
        <begin position="538"/>
        <end position="550"/>
    </location>
</feature>